<name>A0A6P8J3H5_ACTTE</name>
<accession>A0A6P8J3H5</accession>
<dbReference type="Proteomes" id="UP000515163">
    <property type="component" value="Unplaced"/>
</dbReference>
<dbReference type="KEGG" id="aten:116307966"/>
<evidence type="ECO:0000259" key="2">
    <source>
        <dbReference type="PROSITE" id="PS51212"/>
    </source>
</evidence>
<dbReference type="OrthoDB" id="5959284at2759"/>
<reference evidence="4" key="1">
    <citation type="submission" date="2025-08" db="UniProtKB">
        <authorList>
            <consortium name="RefSeq"/>
        </authorList>
    </citation>
    <scope>IDENTIFICATION</scope>
    <source>
        <tissue evidence="4">Tentacle</tissue>
    </source>
</reference>
<evidence type="ECO:0000256" key="1">
    <source>
        <dbReference type="SAM" id="SignalP"/>
    </source>
</evidence>
<keyword evidence="1" id="KW-0732">Signal</keyword>
<proteinExistence type="predicted"/>
<protein>
    <submittedName>
        <fullName evidence="4">Uncharacterized protein LOC116307966</fullName>
    </submittedName>
</protein>
<dbReference type="RefSeq" id="XP_031574164.1">
    <property type="nucleotide sequence ID" value="XM_031718304.1"/>
</dbReference>
<keyword evidence="3" id="KW-1185">Reference proteome</keyword>
<evidence type="ECO:0000313" key="4">
    <source>
        <dbReference type="RefSeq" id="XP_031574164.1"/>
    </source>
</evidence>
<sequence length="261" mass="28961">MSFFSPQNKMRCLFLLVVALCLDDCWGRRLLKNTAFNSSALSRYAKKRTMASTTPKYYGCFEGSRLSFQTTQLNMNNNNDICQEFCKNAGYMFSATHKETCGCFSKHPLNEVSGPQHGADTVRVMNDGKKCNIVCPGKKGVGQCLKEANCCGGDLTYTVYQVGGVNKKRCSTALLEELQKNGVDLAKSTLPTQCPEPASKRTEMSKDCNGIVMDPSTIEKDEKCDENYDTLPKPWACCSPCCDWLVKFLCIDGTVVKCIDK</sequence>
<dbReference type="GeneID" id="116307966"/>
<dbReference type="InterPro" id="IPR002889">
    <property type="entry name" value="WSC_carb-bd"/>
</dbReference>
<feature type="domain" description="WSC" evidence="2">
    <location>
        <begin position="54"/>
        <end position="163"/>
    </location>
</feature>
<dbReference type="AlphaFoldDB" id="A0A6P8J3H5"/>
<feature type="chain" id="PRO_5027640832" evidence="1">
    <location>
        <begin position="28"/>
        <end position="261"/>
    </location>
</feature>
<dbReference type="PROSITE" id="PS51212">
    <property type="entry name" value="WSC"/>
    <property type="match status" value="1"/>
</dbReference>
<organism evidence="3 4">
    <name type="scientific">Actinia tenebrosa</name>
    <name type="common">Australian red waratah sea anemone</name>
    <dbReference type="NCBI Taxonomy" id="6105"/>
    <lineage>
        <taxon>Eukaryota</taxon>
        <taxon>Metazoa</taxon>
        <taxon>Cnidaria</taxon>
        <taxon>Anthozoa</taxon>
        <taxon>Hexacorallia</taxon>
        <taxon>Actiniaria</taxon>
        <taxon>Actiniidae</taxon>
        <taxon>Actinia</taxon>
    </lineage>
</organism>
<evidence type="ECO:0000313" key="3">
    <source>
        <dbReference type="Proteomes" id="UP000515163"/>
    </source>
</evidence>
<gene>
    <name evidence="4" type="primary">LOC116307966</name>
</gene>
<feature type="signal peptide" evidence="1">
    <location>
        <begin position="1"/>
        <end position="27"/>
    </location>
</feature>
<dbReference type="InParanoid" id="A0A6P8J3H5"/>